<evidence type="ECO:0000256" key="9">
    <source>
        <dbReference type="ARBA" id="ARBA00022763"/>
    </source>
</evidence>
<keyword evidence="8 16" id="KW-0255">Endonuclease</keyword>
<accession>R7V9I5</accession>
<dbReference type="GO" id="GO:0030145">
    <property type="term" value="F:manganese ion binding"/>
    <property type="evidence" value="ECO:0007669"/>
    <property type="project" value="UniProtKB-UniRule"/>
</dbReference>
<evidence type="ECO:0000256" key="11">
    <source>
        <dbReference type="ARBA" id="ARBA00022839"/>
    </source>
</evidence>
<comment type="subcellular location">
    <subcellularLocation>
        <location evidence="3">Chromosome</location>
    </subcellularLocation>
    <subcellularLocation>
        <location evidence="2 16">Nucleus</location>
    </subcellularLocation>
</comment>
<sequence>MHKEDDDPDNTMRILIATDVHLGYADKDPIRGDDSLTTFEEILQIAKKNNVDFILNGGDLFHDNKPSRRILHGCMTLLRKYCFGDKPCPIEYLSDQAVDFGHTSFPQVNYEDPNLNVAIPFFSVHGNHDDPAGAGNLCTLDLLSSAGLVNFFGRYLSLEKIEVKPVLLKKGTTQLALYGLGSIRDERLHRMFVHNNIQFVRPKEDTGDWFNLFVIHQNRSKHGATNYIPEQFLANFLDLVFWGHEHECLIDPVWNSLQEFFVTQPGSPIATSLSKGETAPKHVGILKIRGKEMKIEKIPLETVRQFYFEELVLQDTSLSPDDPKCEDKVEKYCEEKVEEMLYQSGMERSGNRRQPKEPLIRLRVDYTGGFSTANPIKFGQKFIGRLANPRDILLFTHKPIRSIKDCEEERVKQVHANIFGDGDEIGRAEELVEEFFKKADKKDQLKLLYVRNMTKAVTEYVEKEENAAIEEIVKCELRNCQKHIYNRITDMKDVTEEKVKGDLEMLSERKRDADDEKEVQEALLKAREKTVVEEVEEPEIISGDEGVSPAPTRGRGRGRGRGAGRGGGRGRGKKGAVVEATSMAAFLSKKSAETLHVIS</sequence>
<dbReference type="GO" id="GO:0000014">
    <property type="term" value="F:single-stranded DNA endodeoxyribonuclease activity"/>
    <property type="evidence" value="ECO:0007669"/>
    <property type="project" value="TreeGrafter"/>
</dbReference>
<keyword evidence="12 16" id="KW-0234">DNA repair</keyword>
<keyword evidence="10 16" id="KW-0378">Hydrolase</keyword>
<evidence type="ECO:0000256" key="7">
    <source>
        <dbReference type="ARBA" id="ARBA00022723"/>
    </source>
</evidence>
<reference evidence="22" key="3">
    <citation type="submission" date="2015-06" db="UniProtKB">
        <authorList>
            <consortium name="EnsemblMetazoa"/>
        </authorList>
    </citation>
    <scope>IDENTIFICATION</scope>
</reference>
<organism evidence="21">
    <name type="scientific">Capitella teleta</name>
    <name type="common">Polychaete worm</name>
    <dbReference type="NCBI Taxonomy" id="283909"/>
    <lineage>
        <taxon>Eukaryota</taxon>
        <taxon>Metazoa</taxon>
        <taxon>Spiralia</taxon>
        <taxon>Lophotrochozoa</taxon>
        <taxon>Annelida</taxon>
        <taxon>Polychaeta</taxon>
        <taxon>Sedentaria</taxon>
        <taxon>Scolecida</taxon>
        <taxon>Capitellidae</taxon>
        <taxon>Capitella</taxon>
    </lineage>
</organism>
<evidence type="ECO:0000256" key="10">
    <source>
        <dbReference type="ARBA" id="ARBA00022801"/>
    </source>
</evidence>
<evidence type="ECO:0000256" key="13">
    <source>
        <dbReference type="ARBA" id="ARBA00023211"/>
    </source>
</evidence>
<evidence type="ECO:0000256" key="5">
    <source>
        <dbReference type="ARBA" id="ARBA00022454"/>
    </source>
</evidence>
<name>R7V9I5_CAPTE</name>
<evidence type="ECO:0000256" key="8">
    <source>
        <dbReference type="ARBA" id="ARBA00022759"/>
    </source>
</evidence>
<dbReference type="PANTHER" id="PTHR10139">
    <property type="entry name" value="DOUBLE-STRAND BREAK REPAIR PROTEIN MRE11"/>
    <property type="match status" value="1"/>
</dbReference>
<dbReference type="FunCoup" id="R7V9I5">
    <property type="interactions" value="1670"/>
</dbReference>
<evidence type="ECO:0000256" key="16">
    <source>
        <dbReference type="PIRNR" id="PIRNR000882"/>
    </source>
</evidence>
<keyword evidence="14 16" id="KW-0539">Nucleus</keyword>
<dbReference type="OMA" id="ESCMFNA"/>
<evidence type="ECO:0000256" key="3">
    <source>
        <dbReference type="ARBA" id="ARBA00004286"/>
    </source>
</evidence>
<dbReference type="InterPro" id="IPR029052">
    <property type="entry name" value="Metallo-depent_PP-like"/>
</dbReference>
<evidence type="ECO:0000313" key="22">
    <source>
        <dbReference type="EnsemblMetazoa" id="CapteP93010"/>
    </source>
</evidence>
<dbReference type="SMART" id="SM01347">
    <property type="entry name" value="Mre11_DNA_bind"/>
    <property type="match status" value="1"/>
</dbReference>
<dbReference type="PIRSF" id="PIRSF000882">
    <property type="entry name" value="DSB_repair_MRE11"/>
    <property type="match status" value="1"/>
</dbReference>
<keyword evidence="11 16" id="KW-0269">Exonuclease</keyword>
<dbReference type="InterPro" id="IPR007281">
    <property type="entry name" value="Mre11_DNA-bd"/>
</dbReference>
<keyword evidence="15 16" id="KW-0469">Meiosis</keyword>
<keyword evidence="13 16" id="KW-0464">Manganese</keyword>
<gene>
    <name evidence="21" type="ORF">CAPTEDRAFT_93010</name>
</gene>
<dbReference type="GO" id="GO:0031573">
    <property type="term" value="P:mitotic intra-S DNA damage checkpoint signaling"/>
    <property type="evidence" value="ECO:0007669"/>
    <property type="project" value="TreeGrafter"/>
</dbReference>
<evidence type="ECO:0000256" key="15">
    <source>
        <dbReference type="ARBA" id="ARBA00023254"/>
    </source>
</evidence>
<feature type="compositionally biased region" description="Basic residues" evidence="19">
    <location>
        <begin position="554"/>
        <end position="574"/>
    </location>
</feature>
<dbReference type="Pfam" id="PF04152">
    <property type="entry name" value="Mre11_DNA_bind"/>
    <property type="match status" value="1"/>
</dbReference>
<dbReference type="InterPro" id="IPR004843">
    <property type="entry name" value="Calcineurin-like_PHP"/>
</dbReference>
<keyword evidence="9 16" id="KW-0227">DNA damage</keyword>
<evidence type="ECO:0000256" key="18">
    <source>
        <dbReference type="RuleBase" id="RU003447"/>
    </source>
</evidence>
<comment type="function">
    <text evidence="16">Core component of the MRN complex, which plays a central role in double-strand break (DSB) repair, DNA recombination, maintenance of telomere integrity and meiosis. The MRN complex is involved in the repair of DNA double-strand breaks (DSBs) via homologous recombination (HR), an error-free mechanism which primarily occurs during S and G2 phases. The complex (1) mediates the end resection of damaged DNA, which generates proper single-stranded DNA, a key initial steps in HR, and is (2) required for the recruitment of other repair factors and efficient activation of ATM and ATR upon DNA damage. Within the MRN complex, MRE11 possesses both single-strand endonuclease activity and double-strand-specific 3'-5' exonuclease activity. MRE11 first endonucleolytically cleaves the 5' strand at DNA DSB ends to prevent non-homologous end joining (NHEJ) and licence HR. It then generates a single-stranded DNA gap via 3' to 5' exonucleolytic degradation, which is required for single-strand invasion and recombination.</text>
</comment>
<dbReference type="OrthoDB" id="30417at2759"/>
<evidence type="ECO:0000256" key="12">
    <source>
        <dbReference type="ARBA" id="ARBA00023204"/>
    </source>
</evidence>
<dbReference type="GO" id="GO:0030870">
    <property type="term" value="C:Mre11 complex"/>
    <property type="evidence" value="ECO:0007669"/>
    <property type="project" value="UniProtKB-UniRule"/>
</dbReference>
<dbReference type="HOGENOM" id="CLU_009535_3_3_1"/>
<feature type="region of interest" description="Disordered" evidence="19">
    <location>
        <begin position="542"/>
        <end position="576"/>
    </location>
</feature>
<dbReference type="InterPro" id="IPR038487">
    <property type="entry name" value="Mre11_capping_dom"/>
</dbReference>
<feature type="active site" description="Proton donor" evidence="17">
    <location>
        <position position="128"/>
    </location>
</feature>
<dbReference type="EMBL" id="KB293927">
    <property type="protein sequence ID" value="ELU15219.1"/>
    <property type="molecule type" value="Genomic_DNA"/>
</dbReference>
<protein>
    <recommendedName>
        <fullName evidence="16">Double-strand break repair protein</fullName>
    </recommendedName>
</protein>
<comment type="cofactor">
    <cofactor evidence="1 16">
        <name>Mn(2+)</name>
        <dbReference type="ChEBI" id="CHEBI:29035"/>
    </cofactor>
</comment>
<keyword evidence="23" id="KW-1185">Reference proteome</keyword>
<dbReference type="GO" id="GO:0006303">
    <property type="term" value="P:double-strand break repair via nonhomologous end joining"/>
    <property type="evidence" value="ECO:0007669"/>
    <property type="project" value="TreeGrafter"/>
</dbReference>
<reference evidence="21 23" key="2">
    <citation type="journal article" date="2013" name="Nature">
        <title>Insights into bilaterian evolution from three spiralian genomes.</title>
        <authorList>
            <person name="Simakov O."/>
            <person name="Marletaz F."/>
            <person name="Cho S.J."/>
            <person name="Edsinger-Gonzales E."/>
            <person name="Havlak P."/>
            <person name="Hellsten U."/>
            <person name="Kuo D.H."/>
            <person name="Larsson T."/>
            <person name="Lv J."/>
            <person name="Arendt D."/>
            <person name="Savage R."/>
            <person name="Osoegawa K."/>
            <person name="de Jong P."/>
            <person name="Grimwood J."/>
            <person name="Chapman J.A."/>
            <person name="Shapiro H."/>
            <person name="Aerts A."/>
            <person name="Otillar R.P."/>
            <person name="Terry A.Y."/>
            <person name="Boore J.L."/>
            <person name="Grigoriev I.V."/>
            <person name="Lindberg D.R."/>
            <person name="Seaver E.C."/>
            <person name="Weisblat D.A."/>
            <person name="Putnam N.H."/>
            <person name="Rokhsar D.S."/>
        </authorList>
    </citation>
    <scope>NUCLEOTIDE SEQUENCE</scope>
    <source>
        <strain evidence="21 23">I ESC-2004</strain>
    </source>
</reference>
<dbReference type="SUPFAM" id="SSF56300">
    <property type="entry name" value="Metallo-dependent phosphatases"/>
    <property type="match status" value="1"/>
</dbReference>
<dbReference type="FunFam" id="3.60.21.10:FF:000011">
    <property type="entry name" value="Double-strand break repair protein"/>
    <property type="match status" value="1"/>
</dbReference>
<comment type="similarity">
    <text evidence="4 16 18">Belongs to the MRE11/RAD32 family.</text>
</comment>
<evidence type="ECO:0000313" key="21">
    <source>
        <dbReference type="EMBL" id="ELU15219.1"/>
    </source>
</evidence>
<proteinExistence type="inferred from homology"/>
<dbReference type="GO" id="GO:0042138">
    <property type="term" value="P:meiotic DNA double-strand break formation"/>
    <property type="evidence" value="ECO:0007669"/>
    <property type="project" value="TreeGrafter"/>
</dbReference>
<dbReference type="STRING" id="283909.R7V9I5"/>
<dbReference type="GO" id="GO:0000723">
    <property type="term" value="P:telomere maintenance"/>
    <property type="evidence" value="ECO:0007669"/>
    <property type="project" value="TreeGrafter"/>
</dbReference>
<evidence type="ECO:0000259" key="20">
    <source>
        <dbReference type="SMART" id="SM01347"/>
    </source>
</evidence>
<evidence type="ECO:0000256" key="1">
    <source>
        <dbReference type="ARBA" id="ARBA00001936"/>
    </source>
</evidence>
<evidence type="ECO:0000256" key="19">
    <source>
        <dbReference type="SAM" id="MobiDB-lite"/>
    </source>
</evidence>
<keyword evidence="5" id="KW-0158">Chromosome</keyword>
<dbReference type="GO" id="GO:0008296">
    <property type="term" value="F:3'-5'-DNA exonuclease activity"/>
    <property type="evidence" value="ECO:0007669"/>
    <property type="project" value="InterPro"/>
</dbReference>
<dbReference type="Gene3D" id="3.30.110.110">
    <property type="entry name" value="Mre11, capping domain"/>
    <property type="match status" value="1"/>
</dbReference>
<keyword evidence="6 16" id="KW-0540">Nuclease</keyword>
<dbReference type="InterPro" id="IPR041796">
    <property type="entry name" value="Mre11_N"/>
</dbReference>
<evidence type="ECO:0000256" key="4">
    <source>
        <dbReference type="ARBA" id="ARBA00009028"/>
    </source>
</evidence>
<dbReference type="GO" id="GO:0007095">
    <property type="term" value="P:mitotic G2 DNA damage checkpoint signaling"/>
    <property type="evidence" value="ECO:0007669"/>
    <property type="project" value="TreeGrafter"/>
</dbReference>
<dbReference type="AlphaFoldDB" id="R7V9I5"/>
<dbReference type="PANTHER" id="PTHR10139:SF1">
    <property type="entry name" value="DOUBLE-STRAND BREAK REPAIR PROTEIN MRE11"/>
    <property type="match status" value="1"/>
</dbReference>
<evidence type="ECO:0000256" key="17">
    <source>
        <dbReference type="PIRSR" id="PIRSR000882-1"/>
    </source>
</evidence>
<evidence type="ECO:0000256" key="14">
    <source>
        <dbReference type="ARBA" id="ARBA00023242"/>
    </source>
</evidence>
<dbReference type="GO" id="GO:0000724">
    <property type="term" value="P:double-strand break repair via homologous recombination"/>
    <property type="evidence" value="ECO:0007669"/>
    <property type="project" value="TreeGrafter"/>
</dbReference>
<dbReference type="GO" id="GO:0035861">
    <property type="term" value="C:site of double-strand break"/>
    <property type="evidence" value="ECO:0007669"/>
    <property type="project" value="TreeGrafter"/>
</dbReference>
<dbReference type="InterPro" id="IPR003701">
    <property type="entry name" value="Mre11"/>
</dbReference>
<dbReference type="EnsemblMetazoa" id="CapteT93010">
    <property type="protein sequence ID" value="CapteP93010"/>
    <property type="gene ID" value="CapteG93010"/>
</dbReference>
<evidence type="ECO:0000256" key="6">
    <source>
        <dbReference type="ARBA" id="ARBA00022722"/>
    </source>
</evidence>
<evidence type="ECO:0000313" key="23">
    <source>
        <dbReference type="Proteomes" id="UP000014760"/>
    </source>
</evidence>
<keyword evidence="7" id="KW-0479">Metal-binding</keyword>
<dbReference type="NCBIfam" id="TIGR00583">
    <property type="entry name" value="mre11"/>
    <property type="match status" value="1"/>
</dbReference>
<evidence type="ECO:0000256" key="2">
    <source>
        <dbReference type="ARBA" id="ARBA00004123"/>
    </source>
</evidence>
<dbReference type="GO" id="GO:0097552">
    <property type="term" value="P:mitochondrial double-strand break repair via homologous recombination"/>
    <property type="evidence" value="ECO:0007669"/>
    <property type="project" value="TreeGrafter"/>
</dbReference>
<reference evidence="23" key="1">
    <citation type="submission" date="2012-12" db="EMBL/GenBank/DDBJ databases">
        <authorList>
            <person name="Hellsten U."/>
            <person name="Grimwood J."/>
            <person name="Chapman J.A."/>
            <person name="Shapiro H."/>
            <person name="Aerts A."/>
            <person name="Otillar R.P."/>
            <person name="Terry A.Y."/>
            <person name="Boore J.L."/>
            <person name="Simakov O."/>
            <person name="Marletaz F."/>
            <person name="Cho S.-J."/>
            <person name="Edsinger-Gonzales E."/>
            <person name="Havlak P."/>
            <person name="Kuo D.-H."/>
            <person name="Larsson T."/>
            <person name="Lv J."/>
            <person name="Arendt D."/>
            <person name="Savage R."/>
            <person name="Osoegawa K."/>
            <person name="de Jong P."/>
            <person name="Lindberg D.R."/>
            <person name="Seaver E.C."/>
            <person name="Weisblat D.A."/>
            <person name="Putnam N.H."/>
            <person name="Grigoriev I.V."/>
            <person name="Rokhsar D.S."/>
        </authorList>
    </citation>
    <scope>NUCLEOTIDE SEQUENCE</scope>
    <source>
        <strain evidence="23">I ESC-2004</strain>
    </source>
</reference>
<dbReference type="EMBL" id="AMQN01004606">
    <property type="status" value="NOT_ANNOTATED_CDS"/>
    <property type="molecule type" value="Genomic_DNA"/>
</dbReference>
<dbReference type="Gene3D" id="3.60.21.10">
    <property type="match status" value="1"/>
</dbReference>
<dbReference type="Proteomes" id="UP000014760">
    <property type="component" value="Unassembled WGS sequence"/>
</dbReference>
<feature type="domain" description="Mre11 DNA-binding" evidence="20">
    <location>
        <begin position="293"/>
        <end position="460"/>
    </location>
</feature>
<dbReference type="CDD" id="cd00840">
    <property type="entry name" value="MPP_Mre11_N"/>
    <property type="match status" value="1"/>
</dbReference>
<dbReference type="Pfam" id="PF00149">
    <property type="entry name" value="Metallophos"/>
    <property type="match status" value="1"/>
</dbReference>